<keyword evidence="3" id="KW-1185">Reference proteome</keyword>
<comment type="caution">
    <text evidence="2">The sequence shown here is derived from an EMBL/GenBank/DDBJ whole genome shotgun (WGS) entry which is preliminary data.</text>
</comment>
<dbReference type="EMBL" id="JAUOZS010000001">
    <property type="protein sequence ID" value="MDT8903232.1"/>
    <property type="molecule type" value="Genomic_DNA"/>
</dbReference>
<dbReference type="PANTHER" id="PTHR42928">
    <property type="entry name" value="TRICARBOXYLATE-BINDING PROTEIN"/>
    <property type="match status" value="1"/>
</dbReference>
<dbReference type="Gene3D" id="3.40.190.10">
    <property type="entry name" value="Periplasmic binding protein-like II"/>
    <property type="match status" value="1"/>
</dbReference>
<dbReference type="InterPro" id="IPR042100">
    <property type="entry name" value="Bug_dom1"/>
</dbReference>
<dbReference type="InterPro" id="IPR005064">
    <property type="entry name" value="BUG"/>
</dbReference>
<protein>
    <submittedName>
        <fullName evidence="2">Tripartite tricarboxylate transporter substrate binding protein</fullName>
    </submittedName>
</protein>
<dbReference type="Pfam" id="PF03401">
    <property type="entry name" value="TctC"/>
    <property type="match status" value="1"/>
</dbReference>
<dbReference type="Gene3D" id="3.40.190.150">
    <property type="entry name" value="Bordetella uptake gene, domain 1"/>
    <property type="match status" value="1"/>
</dbReference>
<accession>A0ABU3P2F9</accession>
<reference evidence="2 3" key="1">
    <citation type="submission" date="2023-07" db="EMBL/GenBank/DDBJ databases">
        <title>The novel representative of Negativicutes class, Anaeroselena agilis gen. nov. sp. nov.</title>
        <authorList>
            <person name="Prokofeva M.I."/>
            <person name="Elcheninov A.G."/>
            <person name="Klyukina A."/>
            <person name="Kublanov I.V."/>
            <person name="Frolov E.N."/>
            <person name="Podosokorskaya O.A."/>
        </authorList>
    </citation>
    <scope>NUCLEOTIDE SEQUENCE [LARGE SCALE GENOMIC DNA]</scope>
    <source>
        <strain evidence="2 3">4137-cl</strain>
    </source>
</reference>
<dbReference type="PANTHER" id="PTHR42928:SF5">
    <property type="entry name" value="BLR1237 PROTEIN"/>
    <property type="match status" value="1"/>
</dbReference>
<dbReference type="SUPFAM" id="SSF53850">
    <property type="entry name" value="Periplasmic binding protein-like II"/>
    <property type="match status" value="1"/>
</dbReference>
<evidence type="ECO:0000313" key="2">
    <source>
        <dbReference type="EMBL" id="MDT8903232.1"/>
    </source>
</evidence>
<dbReference type="PROSITE" id="PS51257">
    <property type="entry name" value="PROKAR_LIPOPROTEIN"/>
    <property type="match status" value="1"/>
</dbReference>
<dbReference type="Proteomes" id="UP001254848">
    <property type="component" value="Unassembled WGS sequence"/>
</dbReference>
<evidence type="ECO:0000313" key="3">
    <source>
        <dbReference type="Proteomes" id="UP001254848"/>
    </source>
</evidence>
<dbReference type="CDD" id="cd07012">
    <property type="entry name" value="PBP2_Bug_TTT"/>
    <property type="match status" value="1"/>
</dbReference>
<dbReference type="RefSeq" id="WP_413781691.1">
    <property type="nucleotide sequence ID" value="NZ_JAUOZS010000001.1"/>
</dbReference>
<comment type="similarity">
    <text evidence="1">Belongs to the UPF0065 (bug) family.</text>
</comment>
<name>A0ABU3P2F9_9FIRM</name>
<sequence>MTTKSRASLICVLLLVAVLVVGGCGGGSATDGKAKYPERPIEGIVGWGAGGGTDVFARAIAKPAGEILGQPVAVKNMPGSSGAIAGDYVTQQPADGYTLWFMGSNYAVNVALGRTPHKLDQYIPVARIQHDTAMLQVTKTSKFKTIDDIIAYAKANPGKLKVGGTGAASFDEVVVALWEDAAGIKVNYVPYENGGQMQAALLGGHLDVMFEELGPVAGRVADGSLIPVLAFSEKKLEKFPNLPVAPDKGWNITLGNWRGVMVKKGTDPAVVKKLEETFTKAKDTPTYKKVEKDTYLDLRAGYLNGKDYGAAIQKDIDIYKKALTKLGYIK</sequence>
<dbReference type="PIRSF" id="PIRSF017082">
    <property type="entry name" value="YflP"/>
    <property type="match status" value="1"/>
</dbReference>
<proteinExistence type="inferred from homology"/>
<evidence type="ECO:0000256" key="1">
    <source>
        <dbReference type="ARBA" id="ARBA00006987"/>
    </source>
</evidence>
<organism evidence="2 3">
    <name type="scientific">Anaeroselena agilis</name>
    <dbReference type="NCBI Taxonomy" id="3063788"/>
    <lineage>
        <taxon>Bacteria</taxon>
        <taxon>Bacillati</taxon>
        <taxon>Bacillota</taxon>
        <taxon>Negativicutes</taxon>
        <taxon>Acetonemataceae</taxon>
        <taxon>Anaeroselena</taxon>
    </lineage>
</organism>
<gene>
    <name evidence="2" type="ORF">Q4T40_18510</name>
</gene>